<comment type="caution">
    <text evidence="2">The sequence shown here is derived from an EMBL/GenBank/DDBJ whole genome shotgun (WGS) entry which is preliminary data.</text>
</comment>
<dbReference type="SUPFAM" id="SSF46785">
    <property type="entry name" value="Winged helix' DNA-binding domain"/>
    <property type="match status" value="1"/>
</dbReference>
<dbReference type="InterPro" id="IPR001845">
    <property type="entry name" value="HTH_ArsR_DNA-bd_dom"/>
</dbReference>
<dbReference type="PROSITE" id="PS50987">
    <property type="entry name" value="HTH_ARSR_2"/>
    <property type="match status" value="1"/>
</dbReference>
<protein>
    <recommendedName>
        <fullName evidence="1">HTH arsR-type domain-containing protein</fullName>
    </recommendedName>
</protein>
<dbReference type="InterPro" id="IPR011991">
    <property type="entry name" value="ArsR-like_HTH"/>
</dbReference>
<dbReference type="AlphaFoldDB" id="A0A1G2ND71"/>
<dbReference type="Gene3D" id="1.10.10.10">
    <property type="entry name" value="Winged helix-like DNA-binding domain superfamily/Winged helix DNA-binding domain"/>
    <property type="match status" value="1"/>
</dbReference>
<dbReference type="InterPro" id="IPR036390">
    <property type="entry name" value="WH_DNA-bd_sf"/>
</dbReference>
<evidence type="ECO:0000313" key="2">
    <source>
        <dbReference type="EMBL" id="OHA34047.1"/>
    </source>
</evidence>
<accession>A0A1G2ND71</accession>
<dbReference type="EMBL" id="MHSA01000019">
    <property type="protein sequence ID" value="OHA34047.1"/>
    <property type="molecule type" value="Genomic_DNA"/>
</dbReference>
<dbReference type="SMART" id="SM00418">
    <property type="entry name" value="HTH_ARSR"/>
    <property type="match status" value="1"/>
</dbReference>
<evidence type="ECO:0000259" key="1">
    <source>
        <dbReference type="PROSITE" id="PS50987"/>
    </source>
</evidence>
<proteinExistence type="predicted"/>
<feature type="domain" description="HTH arsR-type" evidence="1">
    <location>
        <begin position="1"/>
        <end position="89"/>
    </location>
</feature>
<gene>
    <name evidence="2" type="ORF">A2938_03075</name>
</gene>
<evidence type="ECO:0000313" key="3">
    <source>
        <dbReference type="Proteomes" id="UP000177797"/>
    </source>
</evidence>
<name>A0A1G2ND71_9BACT</name>
<reference evidence="2 3" key="1">
    <citation type="journal article" date="2016" name="Nat. Commun.">
        <title>Thousands of microbial genomes shed light on interconnected biogeochemical processes in an aquifer system.</title>
        <authorList>
            <person name="Anantharaman K."/>
            <person name="Brown C.T."/>
            <person name="Hug L.A."/>
            <person name="Sharon I."/>
            <person name="Castelle C.J."/>
            <person name="Probst A.J."/>
            <person name="Thomas B.C."/>
            <person name="Singh A."/>
            <person name="Wilkins M.J."/>
            <person name="Karaoz U."/>
            <person name="Brodie E.L."/>
            <person name="Williams K.H."/>
            <person name="Hubbard S.S."/>
            <person name="Banfield J.F."/>
        </authorList>
    </citation>
    <scope>NUCLEOTIDE SEQUENCE [LARGE SCALE GENOMIC DNA]</scope>
</reference>
<organism evidence="2 3">
    <name type="scientific">Candidatus Taylorbacteria bacterium RIFCSPLOWO2_01_FULL_48_100</name>
    <dbReference type="NCBI Taxonomy" id="1802322"/>
    <lineage>
        <taxon>Bacteria</taxon>
        <taxon>Candidatus Tayloriibacteriota</taxon>
    </lineage>
</organism>
<sequence length="89" mass="10396">MKKPRELERILKGCANHRRIQILVLLAKEPELTLDQIATELDIDFRIASEHIRRMSYGGLVLKRYEGRSVHHALTKRAYNILTFLGKLE</sequence>
<dbReference type="GO" id="GO:0003700">
    <property type="term" value="F:DNA-binding transcription factor activity"/>
    <property type="evidence" value="ECO:0007669"/>
    <property type="project" value="InterPro"/>
</dbReference>
<dbReference type="InterPro" id="IPR036388">
    <property type="entry name" value="WH-like_DNA-bd_sf"/>
</dbReference>
<dbReference type="CDD" id="cd00090">
    <property type="entry name" value="HTH_ARSR"/>
    <property type="match status" value="1"/>
</dbReference>
<dbReference type="Proteomes" id="UP000177797">
    <property type="component" value="Unassembled WGS sequence"/>
</dbReference>